<feature type="compositionally biased region" description="Pro residues" evidence="7">
    <location>
        <begin position="35"/>
        <end position="50"/>
    </location>
</feature>
<sequence>MTYLSAYPKPATPKPSKPVQEPRKPVVPVVQPKPVTTPKPVKPQPQPVRPQPARDKPRSKEDSQRSGTGPSRGRFTLKNGMHCTWATQDTSNGVKMLVKCENSQARIYGGITDVQCEYNAKPQSCPAYQSNPKAYYKQVSRALKRLQGALCYEERALVKAGMCKRAPRDAHFKLDRSTSISSAHGTPADCKRPADHREVAKEYCNSSWASLCAFFFSMLQSEDC</sequence>
<dbReference type="PANTHER" id="PTHR15258">
    <property type="entry name" value="FGF BINDING PROTEIN-RELATED"/>
    <property type="match status" value="1"/>
</dbReference>
<proteinExistence type="inferred from homology"/>
<keyword evidence="4" id="KW-0732">Signal</keyword>
<keyword evidence="9" id="KW-1185">Reference proteome</keyword>
<evidence type="ECO:0000256" key="5">
    <source>
        <dbReference type="ARBA" id="ARBA00023157"/>
    </source>
</evidence>
<dbReference type="Pfam" id="PF06473">
    <property type="entry name" value="FGF-BP1"/>
    <property type="match status" value="2"/>
</dbReference>
<dbReference type="GO" id="GO:0019838">
    <property type="term" value="F:growth factor binding"/>
    <property type="evidence" value="ECO:0007669"/>
    <property type="project" value="UniProtKB-KW"/>
</dbReference>
<evidence type="ECO:0000313" key="8">
    <source>
        <dbReference type="Ensembl" id="ENSPMGP00000022219.1"/>
    </source>
</evidence>
<dbReference type="PANTHER" id="PTHR15258:SF2">
    <property type="entry name" value="FIBROBLAST GROWTH FACTOR-BINDING PROTEIN 1"/>
    <property type="match status" value="1"/>
</dbReference>
<evidence type="ECO:0000256" key="2">
    <source>
        <dbReference type="ARBA" id="ARBA00008326"/>
    </source>
</evidence>
<keyword evidence="3" id="KW-0964">Secreted</keyword>
<reference evidence="8" key="2">
    <citation type="submission" date="2025-09" db="UniProtKB">
        <authorList>
            <consortium name="Ensembl"/>
        </authorList>
    </citation>
    <scope>IDENTIFICATION</scope>
</reference>
<reference evidence="8" key="1">
    <citation type="submission" date="2025-08" db="UniProtKB">
        <authorList>
            <consortium name="Ensembl"/>
        </authorList>
    </citation>
    <scope>IDENTIFICATION</scope>
</reference>
<dbReference type="Ensembl" id="ENSPMGT00000023663.1">
    <property type="protein sequence ID" value="ENSPMGP00000022219.1"/>
    <property type="gene ID" value="ENSPMGG00000017980.1"/>
</dbReference>
<comment type="subcellular location">
    <subcellularLocation>
        <location evidence="1">Secreted</location>
    </subcellularLocation>
</comment>
<dbReference type="Proteomes" id="UP000261520">
    <property type="component" value="Unplaced"/>
</dbReference>
<evidence type="ECO:0000256" key="4">
    <source>
        <dbReference type="ARBA" id="ARBA00022729"/>
    </source>
</evidence>
<feature type="compositionally biased region" description="Basic and acidic residues" evidence="7">
    <location>
        <begin position="52"/>
        <end position="64"/>
    </location>
</feature>
<accession>A0A3B4B0I4</accession>
<name>A0A3B4B0I4_9GOBI</name>
<dbReference type="GO" id="GO:0005576">
    <property type="term" value="C:extracellular region"/>
    <property type="evidence" value="ECO:0007669"/>
    <property type="project" value="UniProtKB-SubCell"/>
</dbReference>
<keyword evidence="5" id="KW-1015">Disulfide bond</keyword>
<comment type="similarity">
    <text evidence="2">Belongs to the fibroblast growth factor-binding protein family.</text>
</comment>
<dbReference type="AlphaFoldDB" id="A0A3B4B0I4"/>
<evidence type="ECO:0000256" key="1">
    <source>
        <dbReference type="ARBA" id="ARBA00004613"/>
    </source>
</evidence>
<evidence type="ECO:0000313" key="9">
    <source>
        <dbReference type="Proteomes" id="UP000261520"/>
    </source>
</evidence>
<evidence type="ECO:0000256" key="7">
    <source>
        <dbReference type="SAM" id="MobiDB-lite"/>
    </source>
</evidence>
<evidence type="ECO:0000256" key="3">
    <source>
        <dbReference type="ARBA" id="ARBA00022525"/>
    </source>
</evidence>
<protein>
    <submittedName>
        <fullName evidence="8">Uncharacterized protein</fullName>
    </submittedName>
</protein>
<dbReference type="InterPro" id="IPR010510">
    <property type="entry name" value="FGF1-bd"/>
</dbReference>
<evidence type="ECO:0000256" key="6">
    <source>
        <dbReference type="ARBA" id="ARBA00023183"/>
    </source>
</evidence>
<dbReference type="GO" id="GO:0007267">
    <property type="term" value="P:cell-cell signaling"/>
    <property type="evidence" value="ECO:0007669"/>
    <property type="project" value="TreeGrafter"/>
</dbReference>
<keyword evidence="6" id="KW-0340">Growth factor binding</keyword>
<organism evidence="8 9">
    <name type="scientific">Periophthalmus magnuspinnatus</name>
    <dbReference type="NCBI Taxonomy" id="409849"/>
    <lineage>
        <taxon>Eukaryota</taxon>
        <taxon>Metazoa</taxon>
        <taxon>Chordata</taxon>
        <taxon>Craniata</taxon>
        <taxon>Vertebrata</taxon>
        <taxon>Euteleostomi</taxon>
        <taxon>Actinopterygii</taxon>
        <taxon>Neopterygii</taxon>
        <taxon>Teleostei</taxon>
        <taxon>Neoteleostei</taxon>
        <taxon>Acanthomorphata</taxon>
        <taxon>Gobiaria</taxon>
        <taxon>Gobiiformes</taxon>
        <taxon>Gobioidei</taxon>
        <taxon>Gobiidae</taxon>
        <taxon>Oxudercinae</taxon>
        <taxon>Periophthalmus</taxon>
    </lineage>
</organism>
<feature type="region of interest" description="Disordered" evidence="7">
    <location>
        <begin position="1"/>
        <end position="78"/>
    </location>
</feature>